<dbReference type="Pfam" id="PF03466">
    <property type="entry name" value="LysR_substrate"/>
    <property type="match status" value="1"/>
</dbReference>
<dbReference type="EMBL" id="JACYFC010000009">
    <property type="protein sequence ID" value="MBD5772689.1"/>
    <property type="molecule type" value="Genomic_DNA"/>
</dbReference>
<dbReference type="Gene3D" id="3.40.190.290">
    <property type="match status" value="1"/>
</dbReference>
<dbReference type="SUPFAM" id="SSF46785">
    <property type="entry name" value="Winged helix' DNA-binding domain"/>
    <property type="match status" value="1"/>
</dbReference>
<dbReference type="InterPro" id="IPR036390">
    <property type="entry name" value="WH_DNA-bd_sf"/>
</dbReference>
<gene>
    <name evidence="6" type="ORF">IF202_16785</name>
</gene>
<protein>
    <submittedName>
        <fullName evidence="6">LysR family transcriptional regulator</fullName>
    </submittedName>
</protein>
<keyword evidence="7" id="KW-1185">Reference proteome</keyword>
<dbReference type="Gene3D" id="1.10.10.10">
    <property type="entry name" value="Winged helix-like DNA-binding domain superfamily/Winged helix DNA-binding domain"/>
    <property type="match status" value="1"/>
</dbReference>
<comment type="caution">
    <text evidence="6">The sequence shown here is derived from an EMBL/GenBank/DDBJ whole genome shotgun (WGS) entry which is preliminary data.</text>
</comment>
<organism evidence="6 7">
    <name type="scientific">Marinomonas colpomeniae</name>
    <dbReference type="NCBI Taxonomy" id="2774408"/>
    <lineage>
        <taxon>Bacteria</taxon>
        <taxon>Pseudomonadati</taxon>
        <taxon>Pseudomonadota</taxon>
        <taxon>Gammaproteobacteria</taxon>
        <taxon>Oceanospirillales</taxon>
        <taxon>Oceanospirillaceae</taxon>
        <taxon>Marinomonas</taxon>
    </lineage>
</organism>
<dbReference type="PROSITE" id="PS50931">
    <property type="entry name" value="HTH_LYSR"/>
    <property type="match status" value="1"/>
</dbReference>
<dbReference type="PRINTS" id="PR00039">
    <property type="entry name" value="HTHLYSR"/>
</dbReference>
<feature type="domain" description="HTH lysR-type" evidence="5">
    <location>
        <begin position="1"/>
        <end position="59"/>
    </location>
</feature>
<dbReference type="PANTHER" id="PTHR30537:SF5">
    <property type="entry name" value="HTH-TYPE TRANSCRIPTIONAL ACTIVATOR TTDR-RELATED"/>
    <property type="match status" value="1"/>
</dbReference>
<comment type="similarity">
    <text evidence="1">Belongs to the LysR transcriptional regulatory family.</text>
</comment>
<evidence type="ECO:0000256" key="4">
    <source>
        <dbReference type="ARBA" id="ARBA00023163"/>
    </source>
</evidence>
<evidence type="ECO:0000256" key="3">
    <source>
        <dbReference type="ARBA" id="ARBA00023125"/>
    </source>
</evidence>
<dbReference type="RefSeq" id="WP_191596073.1">
    <property type="nucleotide sequence ID" value="NZ_JACYFC010000009.1"/>
</dbReference>
<evidence type="ECO:0000313" key="7">
    <source>
        <dbReference type="Proteomes" id="UP000604161"/>
    </source>
</evidence>
<dbReference type="CDD" id="cd08422">
    <property type="entry name" value="PBP2_CrgA_like"/>
    <property type="match status" value="1"/>
</dbReference>
<evidence type="ECO:0000256" key="1">
    <source>
        <dbReference type="ARBA" id="ARBA00009437"/>
    </source>
</evidence>
<accession>A0ABR8P4D4</accession>
<evidence type="ECO:0000256" key="2">
    <source>
        <dbReference type="ARBA" id="ARBA00023015"/>
    </source>
</evidence>
<dbReference type="InterPro" id="IPR058163">
    <property type="entry name" value="LysR-type_TF_proteobact-type"/>
</dbReference>
<name>A0ABR8P4D4_9GAMM</name>
<dbReference type="InterPro" id="IPR036388">
    <property type="entry name" value="WH-like_DNA-bd_sf"/>
</dbReference>
<keyword evidence="2" id="KW-0805">Transcription regulation</keyword>
<keyword evidence="4" id="KW-0804">Transcription</keyword>
<dbReference type="Proteomes" id="UP000604161">
    <property type="component" value="Unassembled WGS sequence"/>
</dbReference>
<dbReference type="InterPro" id="IPR000847">
    <property type="entry name" value="LysR_HTH_N"/>
</dbReference>
<sequence>MDTFSAIPVFVAVVENGSFSKAAEHLGTSKSAVSKRISVLENTLGVKLLHRTTRKLSLTEAGEQYFHYALQAITAASQGVDSVTQLQGKPKGTLKISTPMSFGRLHLAPLVTSFLTHYPDIRLNMLMDDKKIDLVEGGFDIAIRAGEMQDSTLIARRLVSCRSVVCASPEYIKRCGAPTFPADLMAHNCVRFAYDYNSNEWVFHRNDETHKAKIDGNYQANNSEALQEAALAGLGIAKIPTFVVGQDIMKGRLIPLLTGYTLPLHHFYAVFPERRHLPAKVRVFLDFIIEKLESDRPYWDVYTSNNDTF</sequence>
<proteinExistence type="inferred from homology"/>
<dbReference type="Pfam" id="PF00126">
    <property type="entry name" value="HTH_1"/>
    <property type="match status" value="1"/>
</dbReference>
<evidence type="ECO:0000313" key="6">
    <source>
        <dbReference type="EMBL" id="MBD5772689.1"/>
    </source>
</evidence>
<dbReference type="PANTHER" id="PTHR30537">
    <property type="entry name" value="HTH-TYPE TRANSCRIPTIONAL REGULATOR"/>
    <property type="match status" value="1"/>
</dbReference>
<dbReference type="SUPFAM" id="SSF53850">
    <property type="entry name" value="Periplasmic binding protein-like II"/>
    <property type="match status" value="1"/>
</dbReference>
<reference evidence="6 7" key="1">
    <citation type="submission" date="2020-09" db="EMBL/GenBank/DDBJ databases">
        <title>Marinomonas sp. nov., isolated from the cysticercosis algae of Qingdao, China.</title>
        <authorList>
            <person name="Sun X."/>
        </authorList>
    </citation>
    <scope>NUCLEOTIDE SEQUENCE [LARGE SCALE GENOMIC DNA]</scope>
    <source>
        <strain evidence="6 7">SM2066</strain>
    </source>
</reference>
<keyword evidence="3" id="KW-0238">DNA-binding</keyword>
<evidence type="ECO:0000259" key="5">
    <source>
        <dbReference type="PROSITE" id="PS50931"/>
    </source>
</evidence>
<dbReference type="InterPro" id="IPR005119">
    <property type="entry name" value="LysR_subst-bd"/>
</dbReference>